<evidence type="ECO:0000259" key="1">
    <source>
        <dbReference type="PROSITE" id="PS51272"/>
    </source>
</evidence>
<dbReference type="InterPro" id="IPR001119">
    <property type="entry name" value="SLH_dom"/>
</dbReference>
<dbReference type="Gene3D" id="2.60.40.1080">
    <property type="match status" value="1"/>
</dbReference>
<dbReference type="Pfam" id="PF02368">
    <property type="entry name" value="Big_2"/>
    <property type="match status" value="1"/>
</dbReference>
<gene>
    <name evidence="2" type="ORF">J2Z65_004674</name>
</gene>
<reference evidence="2 3" key="1">
    <citation type="submission" date="2021-03" db="EMBL/GenBank/DDBJ databases">
        <title>Genomic Encyclopedia of Type Strains, Phase IV (KMG-IV): sequencing the most valuable type-strain genomes for metagenomic binning, comparative biology and taxonomic classification.</title>
        <authorList>
            <person name="Goeker M."/>
        </authorList>
    </citation>
    <scope>NUCLEOTIDE SEQUENCE [LARGE SCALE GENOMIC DNA]</scope>
    <source>
        <strain evidence="2 3">DSM 24950</strain>
    </source>
</reference>
<dbReference type="PROSITE" id="PS51272">
    <property type="entry name" value="SLH"/>
    <property type="match status" value="2"/>
</dbReference>
<dbReference type="Proteomes" id="UP001519344">
    <property type="component" value="Unassembled WGS sequence"/>
</dbReference>
<accession>A0ABS4I4W1</accession>
<dbReference type="InterPro" id="IPR003343">
    <property type="entry name" value="Big_2"/>
</dbReference>
<name>A0ABS4I4W1_9BACL</name>
<proteinExistence type="predicted"/>
<dbReference type="InterPro" id="IPR008964">
    <property type="entry name" value="Invasin/intimin_cell_adhesion"/>
</dbReference>
<feature type="domain" description="SLH" evidence="1">
    <location>
        <begin position="51"/>
        <end position="117"/>
    </location>
</feature>
<protein>
    <recommendedName>
        <fullName evidence="1">SLH domain-containing protein</fullName>
    </recommendedName>
</protein>
<evidence type="ECO:0000313" key="2">
    <source>
        <dbReference type="EMBL" id="MBP1965436.1"/>
    </source>
</evidence>
<dbReference type="Pfam" id="PF00395">
    <property type="entry name" value="SLH"/>
    <property type="match status" value="1"/>
</dbReference>
<dbReference type="EMBL" id="JAGGKV010000014">
    <property type="protein sequence ID" value="MBP1965436.1"/>
    <property type="molecule type" value="Genomic_DNA"/>
</dbReference>
<feature type="domain" description="SLH" evidence="1">
    <location>
        <begin position="118"/>
        <end position="181"/>
    </location>
</feature>
<comment type="caution">
    <text evidence="2">The sequence shown here is derived from an EMBL/GenBank/DDBJ whole genome shotgun (WGS) entry which is preliminary data.</text>
</comment>
<dbReference type="SUPFAM" id="SSF49373">
    <property type="entry name" value="Invasin/intimin cell-adhesion fragments"/>
    <property type="match status" value="1"/>
</dbReference>
<evidence type="ECO:0000313" key="3">
    <source>
        <dbReference type="Proteomes" id="UP001519344"/>
    </source>
</evidence>
<keyword evidence="3" id="KW-1185">Reference proteome</keyword>
<sequence length="185" mass="19904">MAKETMPNFTSAEKQESDVIPVTGVEVTNANLMIWEGQTTELGAKVLPATASNTNVTWTTSDPTVAAIKQVGDKVVVTGIKSGTATIDASFRPDETISRAEMVTLLSRIVNMRAIQKESNSHFADIGSSYAEEQIKEAAKAGIITGSGDGNFYPDRPSTRAEALTVIMNILNLNPEMKRLLNSLE</sequence>
<dbReference type="SMART" id="SM00635">
    <property type="entry name" value="BID_2"/>
    <property type="match status" value="1"/>
</dbReference>
<dbReference type="RefSeq" id="WP_167052549.1">
    <property type="nucleotide sequence ID" value="NZ_JAAOZR010000003.1"/>
</dbReference>
<organism evidence="2 3">
    <name type="scientific">Paenibacillus aceris</name>
    <dbReference type="NCBI Taxonomy" id="869555"/>
    <lineage>
        <taxon>Bacteria</taxon>
        <taxon>Bacillati</taxon>
        <taxon>Bacillota</taxon>
        <taxon>Bacilli</taxon>
        <taxon>Bacillales</taxon>
        <taxon>Paenibacillaceae</taxon>
        <taxon>Paenibacillus</taxon>
    </lineage>
</organism>